<reference evidence="2 3" key="1">
    <citation type="submission" date="2020-01" db="EMBL/GenBank/DDBJ databases">
        <title>Complete genome sequence of Chitinophaga sp. H33E-04 isolated from quinoa roots.</title>
        <authorList>
            <person name="Weon H.-Y."/>
            <person name="Lee S.A."/>
        </authorList>
    </citation>
    <scope>NUCLEOTIDE SEQUENCE [LARGE SCALE GENOMIC DNA]</scope>
    <source>
        <strain evidence="2 3">H33E-04</strain>
    </source>
</reference>
<keyword evidence="1" id="KW-0472">Membrane</keyword>
<keyword evidence="3" id="KW-1185">Reference proteome</keyword>
<dbReference type="Proteomes" id="UP000476411">
    <property type="component" value="Chromosome"/>
</dbReference>
<evidence type="ECO:0000313" key="2">
    <source>
        <dbReference type="EMBL" id="QHS60167.1"/>
    </source>
</evidence>
<accession>A0A6B9ZDE4</accession>
<dbReference type="RefSeq" id="WP_162331859.1">
    <property type="nucleotide sequence ID" value="NZ_CP048113.1"/>
</dbReference>
<gene>
    <name evidence="2" type="ORF">GWR21_11310</name>
</gene>
<organism evidence="2 3">
    <name type="scientific">Chitinophaga agri</name>
    <dbReference type="NCBI Taxonomy" id="2703787"/>
    <lineage>
        <taxon>Bacteria</taxon>
        <taxon>Pseudomonadati</taxon>
        <taxon>Bacteroidota</taxon>
        <taxon>Chitinophagia</taxon>
        <taxon>Chitinophagales</taxon>
        <taxon>Chitinophagaceae</taxon>
        <taxon>Chitinophaga</taxon>
    </lineage>
</organism>
<dbReference type="AlphaFoldDB" id="A0A6B9ZDE4"/>
<keyword evidence="1" id="KW-0812">Transmembrane</keyword>
<dbReference type="EMBL" id="CP048113">
    <property type="protein sequence ID" value="QHS60167.1"/>
    <property type="molecule type" value="Genomic_DNA"/>
</dbReference>
<dbReference type="KEGG" id="chih:GWR21_11310"/>
<evidence type="ECO:0000256" key="1">
    <source>
        <dbReference type="SAM" id="Phobius"/>
    </source>
</evidence>
<evidence type="ECO:0000313" key="3">
    <source>
        <dbReference type="Proteomes" id="UP000476411"/>
    </source>
</evidence>
<protein>
    <submittedName>
        <fullName evidence="2">Uncharacterized protein</fullName>
    </submittedName>
</protein>
<keyword evidence="1" id="KW-1133">Transmembrane helix</keyword>
<proteinExistence type="predicted"/>
<feature type="transmembrane region" description="Helical" evidence="1">
    <location>
        <begin position="6"/>
        <end position="25"/>
    </location>
</feature>
<name>A0A6B9ZDE4_9BACT</name>
<sequence length="54" mass="6676">MQHIHMITLVIILFLALALIVFIIIRNRKDRQKLFRDDPVEREIDDQQRRKDKY</sequence>